<sequence length="158" mass="17909">MFCLPAFRSAAQEKIVGQPYPQVMAALNGTIVKYLSMGLDGNPDGIRADTSATVVIRVSPDQLLFRFFNEDGTARWLEMAYHLYPGTDQVKRLFITGKVSDMIKLYAILYDGAIWKHFPMPVQVSRKRRGEQVLLRMDCYMPYGAPAQAWGCMDIQHL</sequence>
<name>A0ABT3IFE0_9BACT</name>
<proteinExistence type="predicted"/>
<dbReference type="EMBL" id="JAPDNS010000001">
    <property type="protein sequence ID" value="MCW3482677.1"/>
    <property type="molecule type" value="Genomic_DNA"/>
</dbReference>
<dbReference type="RefSeq" id="WP_264727284.1">
    <property type="nucleotide sequence ID" value="NZ_JAPDNR010000001.1"/>
</dbReference>
<reference evidence="1 2" key="1">
    <citation type="submission" date="2022-10" db="EMBL/GenBank/DDBJ databases">
        <title>Chitinophaga nivalis PC15 sp. nov., isolated from Pyeongchang county, South Korea.</title>
        <authorList>
            <person name="Trinh H.N."/>
        </authorList>
    </citation>
    <scope>NUCLEOTIDE SEQUENCE [LARGE SCALE GENOMIC DNA]</scope>
    <source>
        <strain evidence="1 2">PC14</strain>
    </source>
</reference>
<evidence type="ECO:0000313" key="2">
    <source>
        <dbReference type="Proteomes" id="UP001207742"/>
    </source>
</evidence>
<evidence type="ECO:0000313" key="1">
    <source>
        <dbReference type="EMBL" id="MCW3482677.1"/>
    </source>
</evidence>
<keyword evidence="2" id="KW-1185">Reference proteome</keyword>
<comment type="caution">
    <text evidence="1">The sequence shown here is derived from an EMBL/GenBank/DDBJ whole genome shotgun (WGS) entry which is preliminary data.</text>
</comment>
<protein>
    <submittedName>
        <fullName evidence="1">Uncharacterized protein</fullName>
    </submittedName>
</protein>
<organism evidence="1 2">
    <name type="scientific">Chitinophaga nivalis</name>
    <dbReference type="NCBI Taxonomy" id="2991709"/>
    <lineage>
        <taxon>Bacteria</taxon>
        <taxon>Pseudomonadati</taxon>
        <taxon>Bacteroidota</taxon>
        <taxon>Chitinophagia</taxon>
        <taxon>Chitinophagales</taxon>
        <taxon>Chitinophagaceae</taxon>
        <taxon>Chitinophaga</taxon>
    </lineage>
</organism>
<gene>
    <name evidence="1" type="ORF">OL497_02155</name>
</gene>
<accession>A0ABT3IFE0</accession>
<dbReference type="Proteomes" id="UP001207742">
    <property type="component" value="Unassembled WGS sequence"/>
</dbReference>